<dbReference type="InterPro" id="IPR039793">
    <property type="entry name" value="UROS/Hem4"/>
</dbReference>
<organism evidence="11 12">
    <name type="scientific">Neorhizobium alkalisoli</name>
    <dbReference type="NCBI Taxonomy" id="528178"/>
    <lineage>
        <taxon>Bacteria</taxon>
        <taxon>Pseudomonadati</taxon>
        <taxon>Pseudomonadota</taxon>
        <taxon>Alphaproteobacteria</taxon>
        <taxon>Hyphomicrobiales</taxon>
        <taxon>Rhizobiaceae</taxon>
        <taxon>Rhizobium/Agrobacterium group</taxon>
        <taxon>Neorhizobium</taxon>
    </lineage>
</organism>
<evidence type="ECO:0000256" key="3">
    <source>
        <dbReference type="ARBA" id="ARBA00013109"/>
    </source>
</evidence>
<evidence type="ECO:0000256" key="2">
    <source>
        <dbReference type="ARBA" id="ARBA00008133"/>
    </source>
</evidence>
<dbReference type="PANTHER" id="PTHR38042:SF1">
    <property type="entry name" value="UROPORPHYRINOGEN-III SYNTHASE, CHLOROPLASTIC"/>
    <property type="match status" value="1"/>
</dbReference>
<dbReference type="PANTHER" id="PTHR38042">
    <property type="entry name" value="UROPORPHYRINOGEN-III SYNTHASE, CHLOROPLASTIC"/>
    <property type="match status" value="1"/>
</dbReference>
<dbReference type="EC" id="4.2.1.75" evidence="3 9"/>
<reference evidence="11 12" key="1">
    <citation type="submission" date="2019-06" db="EMBL/GenBank/DDBJ databases">
        <title>Sorghum-associated microbial communities from plants grown in Nebraska, USA.</title>
        <authorList>
            <person name="Schachtman D."/>
        </authorList>
    </citation>
    <scope>NUCLEOTIDE SEQUENCE [LARGE SCALE GENOMIC DNA]</scope>
    <source>
        <strain evidence="11 12">1225</strain>
    </source>
</reference>
<sequence>MRVVVTRPEHSAARTADRLKALGHEPMLLPLTEAAHDHAAVADGLAKPHSALILTSAEAVRAIIGGAESLADIASEKVYAVGEATAQAARQAGFADIRTGPGTGAGLAEMIAAEKSHLAKPLLYLAGDPRSPELEDALERAGIAIMTALIYRMVPIDYGIDTVGKILLSPQADAVMLYSRRNAVIFLELAEKLGAEMASLKILCLSANVAAAIPPQFQNNVRVAKSPDEDGLFALL</sequence>
<dbReference type="Pfam" id="PF02602">
    <property type="entry name" value="HEM4"/>
    <property type="match status" value="1"/>
</dbReference>
<comment type="pathway">
    <text evidence="1 9">Porphyrin-containing compound metabolism; protoporphyrin-IX biosynthesis; coproporphyrinogen-III from 5-aminolevulinate: step 3/4.</text>
</comment>
<dbReference type="Proteomes" id="UP000320653">
    <property type="component" value="Unassembled WGS sequence"/>
</dbReference>
<dbReference type="GO" id="GO:0006782">
    <property type="term" value="P:protoporphyrinogen IX biosynthetic process"/>
    <property type="evidence" value="ECO:0007669"/>
    <property type="project" value="UniProtKB-UniRule"/>
</dbReference>
<dbReference type="NCBIfam" id="NF006621">
    <property type="entry name" value="PRK09189.1"/>
    <property type="match status" value="1"/>
</dbReference>
<protein>
    <recommendedName>
        <fullName evidence="7 9">Uroporphyrinogen-III synthase</fullName>
        <ecNumber evidence="3 9">4.2.1.75</ecNumber>
    </recommendedName>
</protein>
<gene>
    <name evidence="11" type="ORF">FHW37_106211</name>
</gene>
<comment type="caution">
    <text evidence="11">The sequence shown here is derived from an EMBL/GenBank/DDBJ whole genome shotgun (WGS) entry which is preliminary data.</text>
</comment>
<feature type="domain" description="Tetrapyrrole biosynthesis uroporphyrinogen III synthase" evidence="10">
    <location>
        <begin position="14"/>
        <end position="233"/>
    </location>
</feature>
<evidence type="ECO:0000256" key="6">
    <source>
        <dbReference type="ARBA" id="ARBA00037589"/>
    </source>
</evidence>
<dbReference type="InterPro" id="IPR036108">
    <property type="entry name" value="4pyrrol_syn_uPrphyn_synt_sf"/>
</dbReference>
<name>A0A561QIS1_9HYPH</name>
<dbReference type="GO" id="GO:0004852">
    <property type="term" value="F:uroporphyrinogen-III synthase activity"/>
    <property type="evidence" value="ECO:0007669"/>
    <property type="project" value="UniProtKB-UniRule"/>
</dbReference>
<comment type="function">
    <text evidence="6 9">Catalyzes cyclization of the linear tetrapyrrole, hydroxymethylbilane, to the macrocyclic uroporphyrinogen III.</text>
</comment>
<evidence type="ECO:0000256" key="5">
    <source>
        <dbReference type="ARBA" id="ARBA00023244"/>
    </source>
</evidence>
<comment type="catalytic activity">
    <reaction evidence="8 9">
        <text>hydroxymethylbilane = uroporphyrinogen III + H2O</text>
        <dbReference type="Rhea" id="RHEA:18965"/>
        <dbReference type="ChEBI" id="CHEBI:15377"/>
        <dbReference type="ChEBI" id="CHEBI:57308"/>
        <dbReference type="ChEBI" id="CHEBI:57845"/>
        <dbReference type="EC" id="4.2.1.75"/>
    </reaction>
</comment>
<comment type="similarity">
    <text evidence="2 9">Belongs to the uroporphyrinogen-III synthase family.</text>
</comment>
<keyword evidence="5 9" id="KW-0627">Porphyrin biosynthesis</keyword>
<evidence type="ECO:0000256" key="7">
    <source>
        <dbReference type="ARBA" id="ARBA00040167"/>
    </source>
</evidence>
<dbReference type="GO" id="GO:0006780">
    <property type="term" value="P:uroporphyrinogen III biosynthetic process"/>
    <property type="evidence" value="ECO:0007669"/>
    <property type="project" value="UniProtKB-UniRule"/>
</dbReference>
<evidence type="ECO:0000256" key="4">
    <source>
        <dbReference type="ARBA" id="ARBA00023239"/>
    </source>
</evidence>
<accession>A0A561QIS1</accession>
<dbReference type="EMBL" id="VIWP01000006">
    <property type="protein sequence ID" value="TWF50249.1"/>
    <property type="molecule type" value="Genomic_DNA"/>
</dbReference>
<dbReference type="AlphaFoldDB" id="A0A561QIS1"/>
<dbReference type="SUPFAM" id="SSF69618">
    <property type="entry name" value="HemD-like"/>
    <property type="match status" value="1"/>
</dbReference>
<evidence type="ECO:0000256" key="1">
    <source>
        <dbReference type="ARBA" id="ARBA00004772"/>
    </source>
</evidence>
<dbReference type="InterPro" id="IPR003754">
    <property type="entry name" value="4pyrrol_synth_uPrphyn_synth"/>
</dbReference>
<evidence type="ECO:0000259" key="10">
    <source>
        <dbReference type="Pfam" id="PF02602"/>
    </source>
</evidence>
<evidence type="ECO:0000313" key="12">
    <source>
        <dbReference type="Proteomes" id="UP000320653"/>
    </source>
</evidence>
<evidence type="ECO:0000256" key="9">
    <source>
        <dbReference type="RuleBase" id="RU366031"/>
    </source>
</evidence>
<dbReference type="RefSeq" id="WP_186458361.1">
    <property type="nucleotide sequence ID" value="NZ_VIWP01000006.1"/>
</dbReference>
<keyword evidence="4 9" id="KW-0456">Lyase</keyword>
<dbReference type="Gene3D" id="3.40.50.10090">
    <property type="match status" value="2"/>
</dbReference>
<dbReference type="UniPathway" id="UPA00251">
    <property type="reaction ID" value="UER00320"/>
</dbReference>
<keyword evidence="12" id="KW-1185">Reference proteome</keyword>
<dbReference type="CDD" id="cd06578">
    <property type="entry name" value="HemD"/>
    <property type="match status" value="1"/>
</dbReference>
<evidence type="ECO:0000256" key="8">
    <source>
        <dbReference type="ARBA" id="ARBA00048617"/>
    </source>
</evidence>
<proteinExistence type="inferred from homology"/>
<evidence type="ECO:0000313" key="11">
    <source>
        <dbReference type="EMBL" id="TWF50249.1"/>
    </source>
</evidence>